<reference evidence="7 8" key="1">
    <citation type="submission" date="2023-08" db="EMBL/GenBank/DDBJ databases">
        <title>Black Yeasts Isolated from many extreme environments.</title>
        <authorList>
            <person name="Coleine C."/>
            <person name="Stajich J.E."/>
            <person name="Selbmann L."/>
        </authorList>
    </citation>
    <scope>NUCLEOTIDE SEQUENCE [LARGE SCALE GENOMIC DNA]</scope>
    <source>
        <strain evidence="7 8">CCFEE 5910</strain>
    </source>
</reference>
<dbReference type="SUPFAM" id="SSF111430">
    <property type="entry name" value="YAP1 redox domain"/>
    <property type="match status" value="1"/>
</dbReference>
<evidence type="ECO:0000256" key="5">
    <source>
        <dbReference type="SAM" id="MobiDB-lite"/>
    </source>
</evidence>
<gene>
    <name evidence="7" type="primary">YAP1</name>
    <name evidence="7" type="ORF">LTR05_006385</name>
</gene>
<organism evidence="7 8">
    <name type="scientific">Lithohypha guttulata</name>
    <dbReference type="NCBI Taxonomy" id="1690604"/>
    <lineage>
        <taxon>Eukaryota</taxon>
        <taxon>Fungi</taxon>
        <taxon>Dikarya</taxon>
        <taxon>Ascomycota</taxon>
        <taxon>Pezizomycotina</taxon>
        <taxon>Eurotiomycetes</taxon>
        <taxon>Chaetothyriomycetidae</taxon>
        <taxon>Chaetothyriales</taxon>
        <taxon>Trichomeriaceae</taxon>
        <taxon>Lithohypha</taxon>
    </lineage>
</organism>
<feature type="compositionally biased region" description="Polar residues" evidence="5">
    <location>
        <begin position="1"/>
        <end position="25"/>
    </location>
</feature>
<dbReference type="InterPro" id="IPR023167">
    <property type="entry name" value="Yap1_redox_dom_sf"/>
</dbReference>
<evidence type="ECO:0000256" key="4">
    <source>
        <dbReference type="ARBA" id="ARBA00038132"/>
    </source>
</evidence>
<comment type="caution">
    <text evidence="7">The sequence shown here is derived from an EMBL/GenBank/DDBJ whole genome shotgun (WGS) entry which is preliminary data.</text>
</comment>
<keyword evidence="7" id="KW-0238">DNA-binding</keyword>
<sequence length="551" mass="60168">MAGNNRSQAVVKSRTPNDLSESSAPGSGRLDYNDNSPFLDLPLDGEGDDSFNFDESTQMFGDLAEEDDDDENEITSTDHLHDKRKSMGDVEDDDDEGGGKRREAQNRAAQRAFRERKEKHLKDLETTVEDLKKTSDATNEENGILRARVERLEVELKEYRKRLSWVSSGGGSAKQSVTSTQPRTGSLAAGSNDFQFQFPKFGDASNAAVFGNTANQIPSPSTVRSAHRASSTPSAQSASPAGSSMSRHSIANVQTHKQNQRQNSASGSPKNNITHSPPSYNQYSIDSFSGLFSPSILEATRKSANGYFGFENNEKNTTSPSRGISDNSFSSVPGLYSSSSVSNTESPGSLSDAHNQISSIDTSPEPVFNSPYNKVQDLGLNTINEEGTLGQWNFNTTGAPEFDPNGFNWLAQQNGGTFDPVLFGDYRETTDNILSQDFGSFFNDAYPLPELGSPTHNYGDLPVNQQPLEQTKKPDLMAQMDAAVGGNNIKSFEAPKLMTCNKIWDRLQSMEKFRNGEIDIDNLCSELRAKAKCSEGGAVVEEKHVNRILGL</sequence>
<accession>A0AAN7Y5P8</accession>
<keyword evidence="8" id="KW-1185">Reference proteome</keyword>
<evidence type="ECO:0000256" key="1">
    <source>
        <dbReference type="ARBA" id="ARBA00004123"/>
    </source>
</evidence>
<dbReference type="PANTHER" id="PTHR40621:SF6">
    <property type="entry name" value="AP-1-LIKE TRANSCRIPTION FACTOR YAP1-RELATED"/>
    <property type="match status" value="1"/>
</dbReference>
<evidence type="ECO:0000256" key="3">
    <source>
        <dbReference type="ARBA" id="ARBA00023242"/>
    </source>
</evidence>
<dbReference type="GeneID" id="90022544"/>
<comment type="similarity">
    <text evidence="4">Belongs to the bZIP family. YAP subfamily.</text>
</comment>
<feature type="compositionally biased region" description="Polar residues" evidence="5">
    <location>
        <begin position="173"/>
        <end position="184"/>
    </location>
</feature>
<feature type="compositionally biased region" description="Low complexity" evidence="5">
    <location>
        <begin position="229"/>
        <end position="249"/>
    </location>
</feature>
<dbReference type="SMART" id="SM00338">
    <property type="entry name" value="BRLZ"/>
    <property type="match status" value="1"/>
</dbReference>
<dbReference type="Pfam" id="PF08601">
    <property type="entry name" value="PAP1"/>
    <property type="match status" value="2"/>
</dbReference>
<dbReference type="GO" id="GO:0090575">
    <property type="term" value="C:RNA polymerase II transcription regulator complex"/>
    <property type="evidence" value="ECO:0007669"/>
    <property type="project" value="TreeGrafter"/>
</dbReference>
<dbReference type="RefSeq" id="XP_064756174.1">
    <property type="nucleotide sequence ID" value="XM_064897224.1"/>
</dbReference>
<dbReference type="InterPro" id="IPR046347">
    <property type="entry name" value="bZIP_sf"/>
</dbReference>
<dbReference type="GO" id="GO:0005737">
    <property type="term" value="C:cytoplasm"/>
    <property type="evidence" value="ECO:0007669"/>
    <property type="project" value="UniProtKB-SubCell"/>
</dbReference>
<dbReference type="Gene3D" id="1.10.238.100">
    <property type="entry name" value="YAP1 redox domain. Chain B"/>
    <property type="match status" value="1"/>
</dbReference>
<dbReference type="GO" id="GO:0001228">
    <property type="term" value="F:DNA-binding transcription activator activity, RNA polymerase II-specific"/>
    <property type="evidence" value="ECO:0007669"/>
    <property type="project" value="TreeGrafter"/>
</dbReference>
<feature type="compositionally biased region" description="Polar residues" evidence="5">
    <location>
        <begin position="343"/>
        <end position="355"/>
    </location>
</feature>
<feature type="region of interest" description="Disordered" evidence="5">
    <location>
        <begin position="212"/>
        <end position="280"/>
    </location>
</feature>
<feature type="compositionally biased region" description="Basic and acidic residues" evidence="5">
    <location>
        <begin position="76"/>
        <end position="88"/>
    </location>
</feature>
<feature type="region of interest" description="Disordered" evidence="5">
    <location>
        <begin position="1"/>
        <end position="121"/>
    </location>
</feature>
<dbReference type="InterPro" id="IPR050936">
    <property type="entry name" value="AP-1-like"/>
</dbReference>
<evidence type="ECO:0000313" key="8">
    <source>
        <dbReference type="Proteomes" id="UP001309876"/>
    </source>
</evidence>
<keyword evidence="3" id="KW-0539">Nucleus</keyword>
<proteinExistence type="inferred from homology"/>
<dbReference type="Proteomes" id="UP001309876">
    <property type="component" value="Unassembled WGS sequence"/>
</dbReference>
<feature type="compositionally biased region" description="Polar residues" evidence="5">
    <location>
        <begin position="251"/>
        <end position="280"/>
    </location>
</feature>
<dbReference type="GO" id="GO:0000976">
    <property type="term" value="F:transcription cis-regulatory region binding"/>
    <property type="evidence" value="ECO:0007669"/>
    <property type="project" value="InterPro"/>
</dbReference>
<feature type="region of interest" description="Disordered" evidence="5">
    <location>
        <begin position="167"/>
        <end position="191"/>
    </location>
</feature>
<dbReference type="FunFam" id="1.20.5.170:FF:000067">
    <property type="entry name" value="BZIP transcription factor"/>
    <property type="match status" value="1"/>
</dbReference>
<feature type="domain" description="BZIP" evidence="6">
    <location>
        <begin position="100"/>
        <end position="159"/>
    </location>
</feature>
<dbReference type="AlphaFoldDB" id="A0AAN7Y5P8"/>
<protein>
    <submittedName>
        <fullName evidence="7">DNA-binding transcription factor yap1</fullName>
    </submittedName>
</protein>
<evidence type="ECO:0000259" key="6">
    <source>
        <dbReference type="PROSITE" id="PS50217"/>
    </source>
</evidence>
<feature type="compositionally biased region" description="Polar residues" evidence="5">
    <location>
        <begin position="212"/>
        <end position="224"/>
    </location>
</feature>
<dbReference type="PANTHER" id="PTHR40621">
    <property type="entry name" value="TRANSCRIPTION FACTOR KAPC-RELATED"/>
    <property type="match status" value="1"/>
</dbReference>
<dbReference type="SUPFAM" id="SSF57959">
    <property type="entry name" value="Leucine zipper domain"/>
    <property type="match status" value="1"/>
</dbReference>
<dbReference type="GO" id="GO:0034599">
    <property type="term" value="P:cellular response to oxidative stress"/>
    <property type="evidence" value="ECO:0007669"/>
    <property type="project" value="UniProtKB-ARBA"/>
</dbReference>
<name>A0AAN7Y5P8_9EURO</name>
<dbReference type="CDD" id="cd14688">
    <property type="entry name" value="bZIP_YAP"/>
    <property type="match status" value="1"/>
</dbReference>
<dbReference type="InterPro" id="IPR004827">
    <property type="entry name" value="bZIP"/>
</dbReference>
<dbReference type="EMBL" id="JAVRRJ010000006">
    <property type="protein sequence ID" value="KAK5083878.1"/>
    <property type="molecule type" value="Genomic_DNA"/>
</dbReference>
<feature type="compositionally biased region" description="Acidic residues" evidence="5">
    <location>
        <begin position="63"/>
        <end position="73"/>
    </location>
</feature>
<dbReference type="Gene3D" id="1.20.5.170">
    <property type="match status" value="1"/>
</dbReference>
<feature type="compositionally biased region" description="Acidic residues" evidence="5">
    <location>
        <begin position="43"/>
        <end position="52"/>
    </location>
</feature>
<feature type="region of interest" description="Disordered" evidence="5">
    <location>
        <begin position="335"/>
        <end position="355"/>
    </location>
</feature>
<dbReference type="PROSITE" id="PS50217">
    <property type="entry name" value="BZIP"/>
    <property type="match status" value="1"/>
</dbReference>
<feature type="compositionally biased region" description="Basic and acidic residues" evidence="5">
    <location>
        <begin position="112"/>
        <end position="121"/>
    </location>
</feature>
<evidence type="ECO:0000313" key="7">
    <source>
        <dbReference type="EMBL" id="KAK5083878.1"/>
    </source>
</evidence>
<dbReference type="InterPro" id="IPR013910">
    <property type="entry name" value="TF_PAP1"/>
</dbReference>
<evidence type="ECO:0000256" key="2">
    <source>
        <dbReference type="ARBA" id="ARBA00004496"/>
    </source>
</evidence>
<comment type="subcellular location">
    <subcellularLocation>
        <location evidence="2">Cytoplasm</location>
    </subcellularLocation>
    <subcellularLocation>
        <location evidence="1">Nucleus</location>
    </subcellularLocation>
</comment>
<dbReference type="PROSITE" id="PS00036">
    <property type="entry name" value="BZIP_BASIC"/>
    <property type="match status" value="1"/>
</dbReference>